<protein>
    <submittedName>
        <fullName evidence="2">Uncharacterized protein</fullName>
    </submittedName>
</protein>
<gene>
    <name evidence="2" type="ORF">PPAR00522_LOCUS13144</name>
</gene>
<feature type="region of interest" description="Disordered" evidence="1">
    <location>
        <begin position="570"/>
        <end position="589"/>
    </location>
</feature>
<proteinExistence type="predicted"/>
<organism evidence="2">
    <name type="scientific">Polytomella parva</name>
    <dbReference type="NCBI Taxonomy" id="51329"/>
    <lineage>
        <taxon>Eukaryota</taxon>
        <taxon>Viridiplantae</taxon>
        <taxon>Chlorophyta</taxon>
        <taxon>core chlorophytes</taxon>
        <taxon>Chlorophyceae</taxon>
        <taxon>CS clade</taxon>
        <taxon>Chlamydomonadales</taxon>
        <taxon>Chlamydomonadaceae</taxon>
        <taxon>Polytomella</taxon>
    </lineage>
</organism>
<reference evidence="2" key="1">
    <citation type="submission" date="2021-01" db="EMBL/GenBank/DDBJ databases">
        <authorList>
            <person name="Corre E."/>
            <person name="Pelletier E."/>
            <person name="Niang G."/>
            <person name="Scheremetjew M."/>
            <person name="Finn R."/>
            <person name="Kale V."/>
            <person name="Holt S."/>
            <person name="Cochrane G."/>
            <person name="Meng A."/>
            <person name="Brown T."/>
            <person name="Cohen L."/>
        </authorList>
    </citation>
    <scope>NUCLEOTIDE SEQUENCE</scope>
    <source>
        <strain evidence="2">SAG 63-3</strain>
    </source>
</reference>
<name>A0A7S0YFW3_9CHLO</name>
<evidence type="ECO:0000256" key="1">
    <source>
        <dbReference type="SAM" id="MobiDB-lite"/>
    </source>
</evidence>
<evidence type="ECO:0000313" key="2">
    <source>
        <dbReference type="EMBL" id="CAD8777560.1"/>
    </source>
</evidence>
<accession>A0A7S0YFW3</accession>
<sequence length="589" mass="65839">MTMLAYQPTTLQKPKRITSTRPITHSHLLQHISKYKNVDKIVSAPNMFSSSHSSSLAPNFFKSCHRDFSSLGPVFSTSLKTAPVSEFHIRKFGVKLNKLLSSIHKRALFTSTKFHECLGHFDGHYALNPVEDLQMFESLIDLLESMRHLYPFPGNIIDASLAQALNHLRVLKLITRKSAAGHYQLLQFFYFARDEPLRQVILRSEQYRKLLQEAIDSHAWDAQDISELIDDVSAALTSYPISHFNNVDTQKLIAIAEEAASDHEAVLQARLVVKHLETVAESIREQLNKRSGHVVHKDESNDKVEKGSSLLKPDFEVLEKKVDEVEEERGSKAEKVRWANNSLRQDPIIADYRVQEQPKTVNEEKGSSYGTECVKIMGINKTKDTEKRGEKNNHILVTDCSEKKKGVNPSTISGGLGSESTAVYDTSDCTAIPSPYAAQFSARIEARGSVGFGRLPYGVPSYGMPSYGCTTSMRTLEEEMGGSNIACTTNARGCGRVDLERRKYGRKLSASRAPNDTAEKVFVSSFSPRSTSDFARRVLAPSPPHQLNSRLSMDDSKWFKWTQSSYGTETKCRTETSGTNSHVGSAAYF</sequence>
<dbReference type="EMBL" id="HBFM01020166">
    <property type="protein sequence ID" value="CAD8777560.1"/>
    <property type="molecule type" value="Transcribed_RNA"/>
</dbReference>
<dbReference type="AlphaFoldDB" id="A0A7S0YFW3"/>